<reference evidence="5" key="1">
    <citation type="submission" date="2021-03" db="EMBL/GenBank/DDBJ databases">
        <authorList>
            <person name="Tran Van P."/>
        </authorList>
    </citation>
    <scope>NUCLEOTIDE SEQUENCE</scope>
</reference>
<organism evidence="5 6">
    <name type="scientific">Timema podura</name>
    <name type="common">Walking stick</name>
    <dbReference type="NCBI Taxonomy" id="61482"/>
    <lineage>
        <taxon>Eukaryota</taxon>
        <taxon>Metazoa</taxon>
        <taxon>Ecdysozoa</taxon>
        <taxon>Arthropoda</taxon>
        <taxon>Hexapoda</taxon>
        <taxon>Insecta</taxon>
        <taxon>Pterygota</taxon>
        <taxon>Neoptera</taxon>
        <taxon>Polyneoptera</taxon>
        <taxon>Phasmatodea</taxon>
        <taxon>Timematodea</taxon>
        <taxon>Timematoidea</taxon>
        <taxon>Timematidae</taxon>
        <taxon>Timema</taxon>
    </lineage>
</organism>
<dbReference type="Proteomes" id="UP001153148">
    <property type="component" value="Unassembled WGS sequence"/>
</dbReference>
<accession>A0ABN7NQH7</accession>
<comment type="caution">
    <text evidence="5">The sequence shown here is derived from an EMBL/GenBank/DDBJ whole genome shotgun (WGS) entry which is preliminary data.</text>
</comment>
<name>A0ABN7NQH7_TIMPD</name>
<dbReference type="Gene3D" id="2.40.50.40">
    <property type="match status" value="2"/>
</dbReference>
<evidence type="ECO:0000256" key="3">
    <source>
        <dbReference type="SAM" id="MobiDB-lite"/>
    </source>
</evidence>
<evidence type="ECO:0000259" key="4">
    <source>
        <dbReference type="PROSITE" id="PS50013"/>
    </source>
</evidence>
<feature type="domain" description="Chromo" evidence="4">
    <location>
        <begin position="112"/>
        <end position="170"/>
    </location>
</feature>
<dbReference type="PANTHER" id="PTHR22812">
    <property type="entry name" value="CHROMOBOX PROTEIN"/>
    <property type="match status" value="1"/>
</dbReference>
<evidence type="ECO:0000256" key="1">
    <source>
        <dbReference type="ARBA" id="ARBA00004123"/>
    </source>
</evidence>
<sequence length="170" mass="19821">MSKTNEPKIDEPPTEEVFSVEEILDRRVRWNIILKWKGYPHDDNTWEPEDNLDCPELISAYEVARKTKENDTKRADTKKVDTKKRKNSTESKPSPKIVKDFDDRPKGFDRNLKPEKIIGATDSSGQLMFLMKWCGTDEADLVPSCEANVKCPQVVIKFYQDRLTWQENDK</sequence>
<dbReference type="InterPro" id="IPR023780">
    <property type="entry name" value="Chromo_domain"/>
</dbReference>
<feature type="compositionally biased region" description="Basic and acidic residues" evidence="3">
    <location>
        <begin position="65"/>
        <end position="80"/>
    </location>
</feature>
<dbReference type="Pfam" id="PF01393">
    <property type="entry name" value="Chromo_shadow"/>
    <property type="match status" value="1"/>
</dbReference>
<evidence type="ECO:0000256" key="2">
    <source>
        <dbReference type="ARBA" id="ARBA00023242"/>
    </source>
</evidence>
<protein>
    <recommendedName>
        <fullName evidence="4">Chromo domain-containing protein</fullName>
    </recommendedName>
</protein>
<evidence type="ECO:0000313" key="6">
    <source>
        <dbReference type="Proteomes" id="UP001153148"/>
    </source>
</evidence>
<dbReference type="SMART" id="SM00298">
    <property type="entry name" value="CHROMO"/>
    <property type="match status" value="2"/>
</dbReference>
<dbReference type="PROSITE" id="PS50013">
    <property type="entry name" value="CHROMO_2"/>
    <property type="match status" value="2"/>
</dbReference>
<dbReference type="EMBL" id="CAJPIN010004433">
    <property type="protein sequence ID" value="CAG2056828.1"/>
    <property type="molecule type" value="Genomic_DNA"/>
</dbReference>
<keyword evidence="6" id="KW-1185">Reference proteome</keyword>
<proteinExistence type="predicted"/>
<dbReference type="SUPFAM" id="SSF54160">
    <property type="entry name" value="Chromo domain-like"/>
    <property type="match status" value="2"/>
</dbReference>
<dbReference type="InterPro" id="IPR008251">
    <property type="entry name" value="Chromo_shadow_dom"/>
</dbReference>
<comment type="subcellular location">
    <subcellularLocation>
        <location evidence="1">Nucleus</location>
    </subcellularLocation>
</comment>
<dbReference type="SMART" id="SM00300">
    <property type="entry name" value="ChSh"/>
    <property type="match status" value="1"/>
</dbReference>
<gene>
    <name evidence="5" type="ORF">TPAB3V08_LOCUS3812</name>
</gene>
<dbReference type="InterPro" id="IPR016197">
    <property type="entry name" value="Chromo-like_dom_sf"/>
</dbReference>
<dbReference type="InterPro" id="IPR051219">
    <property type="entry name" value="Heterochromatin_chromo-domain"/>
</dbReference>
<keyword evidence="2" id="KW-0539">Nucleus</keyword>
<dbReference type="Pfam" id="PF00385">
    <property type="entry name" value="Chromo"/>
    <property type="match status" value="1"/>
</dbReference>
<feature type="domain" description="Chromo" evidence="4">
    <location>
        <begin position="18"/>
        <end position="73"/>
    </location>
</feature>
<dbReference type="InterPro" id="IPR000953">
    <property type="entry name" value="Chromo/chromo_shadow_dom"/>
</dbReference>
<evidence type="ECO:0000313" key="5">
    <source>
        <dbReference type="EMBL" id="CAG2056828.1"/>
    </source>
</evidence>
<feature type="region of interest" description="Disordered" evidence="3">
    <location>
        <begin position="65"/>
        <end position="105"/>
    </location>
</feature>